<comment type="caution">
    <text evidence="2">The sequence shown here is derived from an EMBL/GenBank/DDBJ whole genome shotgun (WGS) entry which is preliminary data.</text>
</comment>
<gene>
    <name evidence="2" type="ORF">AEA09_08855</name>
</gene>
<protein>
    <recommendedName>
        <fullName evidence="4">Lipoprotein</fullName>
    </recommendedName>
</protein>
<feature type="coiled-coil region" evidence="1">
    <location>
        <begin position="41"/>
        <end position="75"/>
    </location>
</feature>
<evidence type="ECO:0008006" key="4">
    <source>
        <dbReference type="Google" id="ProtNLM"/>
    </source>
</evidence>
<organism evidence="2 3">
    <name type="scientific">Lysinibacillus contaminans</name>
    <dbReference type="NCBI Taxonomy" id="1293441"/>
    <lineage>
        <taxon>Bacteria</taxon>
        <taxon>Bacillati</taxon>
        <taxon>Bacillota</taxon>
        <taxon>Bacilli</taxon>
        <taxon>Bacillales</taxon>
        <taxon>Bacillaceae</taxon>
        <taxon>Lysinibacillus</taxon>
    </lineage>
</organism>
<dbReference type="PROSITE" id="PS51257">
    <property type="entry name" value="PROKAR_LIPOPROTEIN"/>
    <property type="match status" value="1"/>
</dbReference>
<name>A0ABR5K158_9BACI</name>
<evidence type="ECO:0000313" key="3">
    <source>
        <dbReference type="Proteomes" id="UP000050668"/>
    </source>
</evidence>
<keyword evidence="1" id="KW-0175">Coiled coil</keyword>
<keyword evidence="3" id="KW-1185">Reference proteome</keyword>
<dbReference type="Proteomes" id="UP000050668">
    <property type="component" value="Unassembled WGS sequence"/>
</dbReference>
<proteinExistence type="predicted"/>
<dbReference type="RefSeq" id="WP_053583484.1">
    <property type="nucleotide sequence ID" value="NZ_LGRV01000003.1"/>
</dbReference>
<reference evidence="3" key="1">
    <citation type="submission" date="2015-07" db="EMBL/GenBank/DDBJ databases">
        <title>Fjat-14205 dsm 2895.</title>
        <authorList>
            <person name="Liu B."/>
            <person name="Wang J."/>
            <person name="Zhu Y."/>
            <person name="Liu G."/>
            <person name="Chen Q."/>
            <person name="Chen Z."/>
            <person name="Lan J."/>
            <person name="Che J."/>
            <person name="Ge C."/>
            <person name="Shi H."/>
            <person name="Pan Z."/>
            <person name="Liu X."/>
        </authorList>
    </citation>
    <scope>NUCLEOTIDE SEQUENCE [LARGE SCALE GENOMIC DNA]</scope>
    <source>
        <strain evidence="3">DSM 25560</strain>
    </source>
</reference>
<accession>A0ABR5K158</accession>
<evidence type="ECO:0000313" key="2">
    <source>
        <dbReference type="EMBL" id="KOS68643.1"/>
    </source>
</evidence>
<evidence type="ECO:0000256" key="1">
    <source>
        <dbReference type="SAM" id="Coils"/>
    </source>
</evidence>
<dbReference type="EMBL" id="LGRV01000003">
    <property type="protein sequence ID" value="KOS68643.1"/>
    <property type="molecule type" value="Genomic_DNA"/>
</dbReference>
<sequence>MKENRIQKGKINIIALLGLLTSAILIGCENDGDLQQSKSTIDEVEIDTNKEQQSISEYTNEIEALQIQTEYLNKEKLYLVTVIKEIIEDFSDEEMLEFSRNQ</sequence>